<dbReference type="EMBL" id="JAWNGG020000175">
    <property type="protein sequence ID" value="KAK9298387.1"/>
    <property type="molecule type" value="Genomic_DNA"/>
</dbReference>
<evidence type="ECO:0000313" key="3">
    <source>
        <dbReference type="Proteomes" id="UP001432146"/>
    </source>
</evidence>
<evidence type="ECO:0000256" key="1">
    <source>
        <dbReference type="SAM" id="MobiDB-lite"/>
    </source>
</evidence>
<proteinExistence type="predicted"/>
<accession>A0AAW0ZKS6</accession>
<sequence>MRYMYLEKDIHVLPLSALLYNCETGWSVIDSWPADVTNEESESGTMSSLSSREIFNNNNDNHSNNNNNSATTITRYIHIKHADSSVKIFRETTV</sequence>
<gene>
    <name evidence="2" type="ORF">QLX08_008287</name>
</gene>
<feature type="region of interest" description="Disordered" evidence="1">
    <location>
        <begin position="38"/>
        <end position="67"/>
    </location>
</feature>
<keyword evidence="3" id="KW-1185">Reference proteome</keyword>
<reference evidence="2 3" key="1">
    <citation type="submission" date="2024-05" db="EMBL/GenBank/DDBJ databases">
        <title>The nuclear and mitochondrial genome assemblies of Tetragonisca angustula (Apidae: Meliponini), a tiny yet remarkable pollinator in the Neotropics.</title>
        <authorList>
            <person name="Ferrari R."/>
            <person name="Ricardo P.C."/>
            <person name="Dias F.C."/>
            <person name="Araujo N.S."/>
            <person name="Soares D.O."/>
            <person name="Zhou Q.-S."/>
            <person name="Zhu C.-D."/>
            <person name="Coutinho L."/>
            <person name="Airas M.C."/>
            <person name="Batista T.M."/>
        </authorList>
    </citation>
    <scope>NUCLEOTIDE SEQUENCE [LARGE SCALE GENOMIC DNA]</scope>
    <source>
        <strain evidence="2">ASF017062</strain>
        <tissue evidence="2">Abdomen</tissue>
    </source>
</reference>
<name>A0AAW0ZKS6_9HYME</name>
<dbReference type="Proteomes" id="UP001432146">
    <property type="component" value="Unassembled WGS sequence"/>
</dbReference>
<feature type="compositionally biased region" description="Low complexity" evidence="1">
    <location>
        <begin position="43"/>
        <end position="67"/>
    </location>
</feature>
<protein>
    <submittedName>
        <fullName evidence="2">Uncharacterized protein</fullName>
    </submittedName>
</protein>
<organism evidence="2 3">
    <name type="scientific">Tetragonisca angustula</name>
    <dbReference type="NCBI Taxonomy" id="166442"/>
    <lineage>
        <taxon>Eukaryota</taxon>
        <taxon>Metazoa</taxon>
        <taxon>Ecdysozoa</taxon>
        <taxon>Arthropoda</taxon>
        <taxon>Hexapoda</taxon>
        <taxon>Insecta</taxon>
        <taxon>Pterygota</taxon>
        <taxon>Neoptera</taxon>
        <taxon>Endopterygota</taxon>
        <taxon>Hymenoptera</taxon>
        <taxon>Apocrita</taxon>
        <taxon>Aculeata</taxon>
        <taxon>Apoidea</taxon>
        <taxon>Anthophila</taxon>
        <taxon>Apidae</taxon>
        <taxon>Tetragonisca</taxon>
    </lineage>
</organism>
<evidence type="ECO:0000313" key="2">
    <source>
        <dbReference type="EMBL" id="KAK9298387.1"/>
    </source>
</evidence>
<comment type="caution">
    <text evidence="2">The sequence shown here is derived from an EMBL/GenBank/DDBJ whole genome shotgun (WGS) entry which is preliminary data.</text>
</comment>
<dbReference type="AlphaFoldDB" id="A0AAW0ZKS6"/>